<dbReference type="InterPro" id="IPR036388">
    <property type="entry name" value="WH-like_DNA-bd_sf"/>
</dbReference>
<dbReference type="PANTHER" id="PTHR43252">
    <property type="entry name" value="TRANSCRIPTIONAL REGULATOR YQJI"/>
    <property type="match status" value="1"/>
</dbReference>
<proteinExistence type="predicted"/>
<keyword evidence="1" id="KW-0175">Coiled coil</keyword>
<evidence type="ECO:0000313" key="3">
    <source>
        <dbReference type="EMBL" id="MCC4231165.1"/>
    </source>
</evidence>
<feature type="coiled-coil region" evidence="1">
    <location>
        <begin position="139"/>
        <end position="166"/>
    </location>
</feature>
<dbReference type="Gene3D" id="1.10.10.10">
    <property type="entry name" value="Winged helix-like DNA-binding domain superfamily/Winged helix DNA-binding domain"/>
    <property type="match status" value="1"/>
</dbReference>
<dbReference type="InterPro" id="IPR036390">
    <property type="entry name" value="WH_DNA-bd_sf"/>
</dbReference>
<dbReference type="EMBL" id="JAJGNP010000001">
    <property type="protein sequence ID" value="MCC4231165.1"/>
    <property type="molecule type" value="Genomic_DNA"/>
</dbReference>
<organism evidence="3 4">
    <name type="scientific">Sphingobium soli</name>
    <dbReference type="NCBI Taxonomy" id="1591116"/>
    <lineage>
        <taxon>Bacteria</taxon>
        <taxon>Pseudomonadati</taxon>
        <taxon>Pseudomonadota</taxon>
        <taxon>Alphaproteobacteria</taxon>
        <taxon>Sphingomonadales</taxon>
        <taxon>Sphingomonadaceae</taxon>
        <taxon>Sphingobium</taxon>
    </lineage>
</organism>
<dbReference type="Pfam" id="PF03551">
    <property type="entry name" value="PadR"/>
    <property type="match status" value="1"/>
</dbReference>
<dbReference type="Proteomes" id="UP001198830">
    <property type="component" value="Unassembled WGS sequence"/>
</dbReference>
<protein>
    <submittedName>
        <fullName evidence="3">PadR family transcriptional regulator</fullName>
    </submittedName>
</protein>
<dbReference type="PANTHER" id="PTHR43252:SF7">
    <property type="entry name" value="TRANSCRIPTIONAL REGULATOR YQJI"/>
    <property type="match status" value="1"/>
</dbReference>
<dbReference type="SUPFAM" id="SSF46785">
    <property type="entry name" value="Winged helix' DNA-binding domain"/>
    <property type="match status" value="1"/>
</dbReference>
<dbReference type="RefSeq" id="WP_228225815.1">
    <property type="nucleotide sequence ID" value="NZ_JAJGNP010000001.1"/>
</dbReference>
<gene>
    <name evidence="3" type="ORF">LL253_00500</name>
</gene>
<keyword evidence="4" id="KW-1185">Reference proteome</keyword>
<evidence type="ECO:0000259" key="2">
    <source>
        <dbReference type="Pfam" id="PF03551"/>
    </source>
</evidence>
<accession>A0ABS8GY03</accession>
<sequence>MHTLWTADRSRTRCRRNHAGVAVSFGVGFGGREGHAGGFGGDTFGHHGLRGGGGGRGGGGRRRVFENDALRLVLLKLIADEPRHGYDLIRAIEALSGEVYAPSPGVVYPTLTLLSDMELIVEQPGESSRKRFAITDAGHAKLAEEKAALDQAMERLAQLARRAERVDPAPVRRAMHNLRFAVQQRLEKEGADNQTMFDVAALIDEAASKIERL</sequence>
<evidence type="ECO:0000256" key="1">
    <source>
        <dbReference type="SAM" id="Coils"/>
    </source>
</evidence>
<reference evidence="3 4" key="1">
    <citation type="submission" date="2021-10" db="EMBL/GenBank/DDBJ databases">
        <title>The diversity and Nitrogen Metabolism of Culturable Nitrate-Utilizing Bacteria Within the Oxygen Minimum Zone of the Changjiang (Yangtze River)Estuary.</title>
        <authorList>
            <person name="Zhang D."/>
            <person name="Zheng J."/>
            <person name="Liu S."/>
            <person name="He W."/>
        </authorList>
    </citation>
    <scope>NUCLEOTIDE SEQUENCE [LARGE SCALE GENOMIC DNA]</scope>
    <source>
        <strain evidence="3 4">FXH275-2</strain>
    </source>
</reference>
<feature type="domain" description="Transcription regulator PadR N-terminal" evidence="2">
    <location>
        <begin position="74"/>
        <end position="144"/>
    </location>
</feature>
<comment type="caution">
    <text evidence="3">The sequence shown here is derived from an EMBL/GenBank/DDBJ whole genome shotgun (WGS) entry which is preliminary data.</text>
</comment>
<dbReference type="InterPro" id="IPR005149">
    <property type="entry name" value="Tscrpt_reg_PadR_N"/>
</dbReference>
<name>A0ABS8GY03_9SPHN</name>
<evidence type="ECO:0000313" key="4">
    <source>
        <dbReference type="Proteomes" id="UP001198830"/>
    </source>
</evidence>